<evidence type="ECO:0000256" key="2">
    <source>
        <dbReference type="SAM" id="MobiDB-lite"/>
    </source>
</evidence>
<feature type="compositionally biased region" description="Basic residues" evidence="2">
    <location>
        <begin position="12"/>
        <end position="29"/>
    </location>
</feature>
<feature type="compositionally biased region" description="Basic and acidic residues" evidence="2">
    <location>
        <begin position="542"/>
        <end position="551"/>
    </location>
</feature>
<name>A0A9P6Q9R4_9FUNG</name>
<feature type="compositionally biased region" description="Acidic residues" evidence="2">
    <location>
        <begin position="887"/>
        <end position="904"/>
    </location>
</feature>
<dbReference type="Pfam" id="PF13094">
    <property type="entry name" value="CENP-Q"/>
    <property type="match status" value="1"/>
</dbReference>
<feature type="compositionally biased region" description="Acidic residues" evidence="2">
    <location>
        <begin position="83"/>
        <end position="101"/>
    </location>
</feature>
<sequence>MVKHQPVAAKTSKTKAKKRAAASKTPTRKSAKEQGESSATSRRKAKVSTAPAVSSTGATKPSSSSSSSSKQKQKQKETRVLSDEDSENGDMNAVEEESDSDDHDRQLGLRPTLRVVSKATVRKTWRQVNIKTRSHIQALVSGLFPAAITRARGEKKKIAVQITLNQLMQKLNDCLSELDVPPQGKERINYMQLNTRNKELEAMLVPDLEHIRNLELRLDQEKILAEQDENELERFLEKKRALDQRTKNLQRYKLHPLLRDSSIVDTMASLCQADNDFGHLSVADQRLMSTMPMLKDEDFSGSEVRESAYNPDQDLKINKASKRLGNRLSAIERNGEGLDPLMQLMATAQSKVQELSAVTLSSTKNTGHQTKSALTKSQSQDKNKVSRSHYQHEQRLVASDDDNERDIDEGDNGSGVETGAGTNTDTDIGGGDAPCDGRRHDCMLFASLCATDACQCQGRPRGCFLPADGTTPLAADSSQQQPVTYKDLIATDGFQPESHIFSRSSSIRTESLSISTVLDSNHDIISNSDHDDTHNDNSNISDSDKSPEHNDLCVTAQSQDPVVRSHSFRFDTLRQQLDSTLKCVPKEARSFIRPATLLQEHLAPPAHSQSQEHILAGQRLNNHGHDHTRSNDKVDSSSSPQVFYNRQHHLRVFTHARPASTVATLVLVTGDSAHTLGDLEAALRECLDDTTFFSPSVSSNTKAASSCVFQDVSVLSAPGDRFLQQHQQKRPTLYYNHQYYPSVHALHCALMGIEYDPAREEYLRNRPLPPLPTEDDIAFDQELQSLQQQRQVSPGYSTAFLNIESATPSCQPPVSSTLTTNSSTLIFSTTPPDKLTRDEEAVRHFQRASNQSGYTTTLWSKSADAASHTTDWFNKKTTQLLGRAPVDEEQEEGEVEEPLLEMEPLENIGGLSLEYQHQRSDNL</sequence>
<proteinExistence type="predicted"/>
<dbReference type="AlphaFoldDB" id="A0A9P6Q9R4"/>
<organism evidence="3 4">
    <name type="scientific">Mortierella polycephala</name>
    <dbReference type="NCBI Taxonomy" id="41804"/>
    <lineage>
        <taxon>Eukaryota</taxon>
        <taxon>Fungi</taxon>
        <taxon>Fungi incertae sedis</taxon>
        <taxon>Mucoromycota</taxon>
        <taxon>Mortierellomycotina</taxon>
        <taxon>Mortierellomycetes</taxon>
        <taxon>Mortierellales</taxon>
        <taxon>Mortierellaceae</taxon>
        <taxon>Mortierella</taxon>
    </lineage>
</organism>
<reference evidence="3" key="1">
    <citation type="journal article" date="2020" name="Fungal Divers.">
        <title>Resolving the Mortierellaceae phylogeny through synthesis of multi-gene phylogenetics and phylogenomics.</title>
        <authorList>
            <person name="Vandepol N."/>
            <person name="Liber J."/>
            <person name="Desiro A."/>
            <person name="Na H."/>
            <person name="Kennedy M."/>
            <person name="Barry K."/>
            <person name="Grigoriev I.V."/>
            <person name="Miller A.N."/>
            <person name="O'Donnell K."/>
            <person name="Stajich J.E."/>
            <person name="Bonito G."/>
        </authorList>
    </citation>
    <scope>NUCLEOTIDE SEQUENCE</scope>
    <source>
        <strain evidence="3">KOD948</strain>
    </source>
</reference>
<dbReference type="EMBL" id="JAAAJA010000098">
    <property type="protein sequence ID" value="KAG0262399.1"/>
    <property type="molecule type" value="Genomic_DNA"/>
</dbReference>
<feature type="compositionally biased region" description="Acidic residues" evidence="2">
    <location>
        <begin position="399"/>
        <end position="411"/>
    </location>
</feature>
<dbReference type="InterPro" id="IPR025212">
    <property type="entry name" value="CAD_CENP-Q"/>
</dbReference>
<keyword evidence="4" id="KW-1185">Reference proteome</keyword>
<feature type="compositionally biased region" description="Polar residues" evidence="2">
    <location>
        <begin position="51"/>
        <end position="61"/>
    </location>
</feature>
<evidence type="ECO:0000256" key="1">
    <source>
        <dbReference type="SAM" id="Coils"/>
    </source>
</evidence>
<feature type="region of interest" description="Disordered" evidence="2">
    <location>
        <begin position="814"/>
        <end position="834"/>
    </location>
</feature>
<feature type="compositionally biased region" description="Basic and acidic residues" evidence="2">
    <location>
        <begin position="379"/>
        <end position="395"/>
    </location>
</feature>
<evidence type="ECO:0000313" key="4">
    <source>
        <dbReference type="Proteomes" id="UP000726737"/>
    </source>
</evidence>
<gene>
    <name evidence="3" type="ORF">BG011_010196</name>
</gene>
<feature type="region of interest" description="Disordered" evidence="2">
    <location>
        <begin position="1"/>
        <end position="106"/>
    </location>
</feature>
<dbReference type="Proteomes" id="UP000726737">
    <property type="component" value="Unassembled WGS sequence"/>
</dbReference>
<protein>
    <submittedName>
        <fullName evidence="3">Uncharacterized protein</fullName>
    </submittedName>
</protein>
<feature type="region of interest" description="Disordered" evidence="2">
    <location>
        <begin position="882"/>
        <end position="923"/>
    </location>
</feature>
<keyword evidence="1" id="KW-0175">Coiled coil</keyword>
<feature type="region of interest" description="Disordered" evidence="2">
    <location>
        <begin position="525"/>
        <end position="558"/>
    </location>
</feature>
<feature type="region of interest" description="Disordered" evidence="2">
    <location>
        <begin position="360"/>
        <end position="428"/>
    </location>
</feature>
<dbReference type="OrthoDB" id="2420947at2759"/>
<evidence type="ECO:0000313" key="3">
    <source>
        <dbReference type="EMBL" id="KAG0262399.1"/>
    </source>
</evidence>
<accession>A0A9P6Q9R4</accession>
<feature type="compositionally biased region" description="Low complexity" evidence="2">
    <location>
        <begin position="815"/>
        <end position="830"/>
    </location>
</feature>
<feature type="compositionally biased region" description="Polar residues" evidence="2">
    <location>
        <begin position="360"/>
        <end position="378"/>
    </location>
</feature>
<feature type="coiled-coil region" evidence="1">
    <location>
        <begin position="211"/>
        <end position="245"/>
    </location>
</feature>
<comment type="caution">
    <text evidence="3">The sequence shown here is derived from an EMBL/GenBank/DDBJ whole genome shotgun (WGS) entry which is preliminary data.</text>
</comment>